<protein>
    <submittedName>
        <fullName evidence="1">Uncharacterized protein</fullName>
    </submittedName>
</protein>
<sequence length="400" mass="44551">MRHFHEHVNACAQLLPCTLILSKNTAILWLVDEKMEKIEENGLNSAITGRWVDYTSDPNFSYFDDGLFRFLEESLGCLWFQLKGYFRTMESEIEFSKFTLSTVLKGLANSENLREIQAVHSLVIEIGHELDGLLFFKAMMIENLASRNNLLSGFCDTETCDQGPRIFIQLLVEGFGKQLQAHAAKSGPDDNCSVGAALIDIYAKTSQMQHEGVKPNEFTLASCLSGCSYITALESGQQLHSLTIKSGQLAHTHLAGVLVDIHMGLIEEGKMHFSSLSTVWDYSSNRAPCLYARGMQDEVTKTRALMSKWQIMKEPGCSWVQVDSQPHLLFAQDGSHPKIKEIYQQLQVLAGTLSSNLDLNDAVSNGQIRKRRRLGFLVAATRAVDLKLNTGLRSEALGAL</sequence>
<dbReference type="InterPro" id="IPR046960">
    <property type="entry name" value="PPR_At4g14850-like_plant"/>
</dbReference>
<reference evidence="1 2" key="1">
    <citation type="journal article" date="2018" name="PLoS Genet.">
        <title>Population sequencing reveals clonal diversity and ancestral inbreeding in the grapevine cultivar Chardonnay.</title>
        <authorList>
            <person name="Roach M.J."/>
            <person name="Johnson D.L."/>
            <person name="Bohlmann J."/>
            <person name="van Vuuren H.J."/>
            <person name="Jones S.J."/>
            <person name="Pretorius I.S."/>
            <person name="Schmidt S.A."/>
            <person name="Borneman A.R."/>
        </authorList>
    </citation>
    <scope>NUCLEOTIDE SEQUENCE [LARGE SCALE GENOMIC DNA]</scope>
    <source>
        <strain evidence="2">cv. Chardonnay</strain>
        <tissue evidence="1">Leaf</tissue>
    </source>
</reference>
<gene>
    <name evidence="1" type="ORF">CK203_013709</name>
</gene>
<dbReference type="InterPro" id="IPR046849">
    <property type="entry name" value="E2_motif"/>
</dbReference>
<comment type="caution">
    <text evidence="1">The sequence shown here is derived from an EMBL/GenBank/DDBJ whole genome shotgun (WGS) entry which is preliminary data.</text>
</comment>
<dbReference type="InterPro" id="IPR011990">
    <property type="entry name" value="TPR-like_helical_dom_sf"/>
</dbReference>
<evidence type="ECO:0000313" key="1">
    <source>
        <dbReference type="EMBL" id="RVX05396.1"/>
    </source>
</evidence>
<name>A0A438J905_VITVI</name>
<dbReference type="GO" id="GO:0009451">
    <property type="term" value="P:RNA modification"/>
    <property type="evidence" value="ECO:0007669"/>
    <property type="project" value="InterPro"/>
</dbReference>
<proteinExistence type="predicted"/>
<evidence type="ECO:0000313" key="2">
    <source>
        <dbReference type="Proteomes" id="UP000288805"/>
    </source>
</evidence>
<dbReference type="PANTHER" id="PTHR47926">
    <property type="entry name" value="PENTATRICOPEPTIDE REPEAT-CONTAINING PROTEIN"/>
    <property type="match status" value="1"/>
</dbReference>
<dbReference type="EMBL" id="QGNW01000056">
    <property type="protein sequence ID" value="RVX05396.1"/>
    <property type="molecule type" value="Genomic_DNA"/>
</dbReference>
<organism evidence="1 2">
    <name type="scientific">Vitis vinifera</name>
    <name type="common">Grape</name>
    <dbReference type="NCBI Taxonomy" id="29760"/>
    <lineage>
        <taxon>Eukaryota</taxon>
        <taxon>Viridiplantae</taxon>
        <taxon>Streptophyta</taxon>
        <taxon>Embryophyta</taxon>
        <taxon>Tracheophyta</taxon>
        <taxon>Spermatophyta</taxon>
        <taxon>Magnoliopsida</taxon>
        <taxon>eudicotyledons</taxon>
        <taxon>Gunneridae</taxon>
        <taxon>Pentapetalae</taxon>
        <taxon>rosids</taxon>
        <taxon>Vitales</taxon>
        <taxon>Vitaceae</taxon>
        <taxon>Viteae</taxon>
        <taxon>Vitis</taxon>
    </lineage>
</organism>
<dbReference type="Pfam" id="PF20430">
    <property type="entry name" value="Eplus_motif"/>
    <property type="match status" value="1"/>
</dbReference>
<dbReference type="Proteomes" id="UP000288805">
    <property type="component" value="Unassembled WGS sequence"/>
</dbReference>
<dbReference type="Gene3D" id="1.25.40.10">
    <property type="entry name" value="Tetratricopeptide repeat domain"/>
    <property type="match status" value="1"/>
</dbReference>
<dbReference type="AlphaFoldDB" id="A0A438J905"/>
<dbReference type="GO" id="GO:0003723">
    <property type="term" value="F:RNA binding"/>
    <property type="evidence" value="ECO:0007669"/>
    <property type="project" value="InterPro"/>
</dbReference>
<accession>A0A438J905</accession>